<dbReference type="PANTHER" id="PTHR34137:SF1">
    <property type="entry name" value="EXODEOXYRIBONUCLEASE 7 SMALL SUBUNIT"/>
    <property type="match status" value="1"/>
</dbReference>
<keyword evidence="5 6" id="KW-0269">Exonuclease</keyword>
<keyword evidence="3 6" id="KW-0540">Nuclease</keyword>
<comment type="function">
    <text evidence="6">Bidirectionally degrades single-stranded DNA into large acid-insoluble oligonucleotides, which are then degraded further into small acid-soluble oligonucleotides.</text>
</comment>
<dbReference type="GO" id="GO:0006308">
    <property type="term" value="P:DNA catabolic process"/>
    <property type="evidence" value="ECO:0007669"/>
    <property type="project" value="UniProtKB-UniRule"/>
</dbReference>
<dbReference type="PIRSF" id="PIRSF006488">
    <property type="entry name" value="Exonuc_VII_S"/>
    <property type="match status" value="1"/>
</dbReference>
<dbReference type="InterPro" id="IPR003761">
    <property type="entry name" value="Exonuc_VII_S"/>
</dbReference>
<dbReference type="EMBL" id="NEMB01000003">
    <property type="protein sequence ID" value="PQQ67556.1"/>
    <property type="molecule type" value="Genomic_DNA"/>
</dbReference>
<dbReference type="EC" id="3.1.11.6" evidence="6"/>
<evidence type="ECO:0000256" key="5">
    <source>
        <dbReference type="ARBA" id="ARBA00022839"/>
    </source>
</evidence>
<accession>A0A2S8RCN3</accession>
<dbReference type="Pfam" id="PF02609">
    <property type="entry name" value="Exonuc_VII_S"/>
    <property type="match status" value="1"/>
</dbReference>
<protein>
    <recommendedName>
        <fullName evidence="6">Exodeoxyribonuclease 7 small subunit</fullName>
        <ecNumber evidence="6">3.1.11.6</ecNumber>
    </recommendedName>
    <alternativeName>
        <fullName evidence="6">Exodeoxyribonuclease VII small subunit</fullName>
        <shortName evidence="6">Exonuclease VII small subunit</shortName>
    </alternativeName>
</protein>
<comment type="similarity">
    <text evidence="1 6">Belongs to the XseB family.</text>
</comment>
<dbReference type="Proteomes" id="UP000239720">
    <property type="component" value="Unassembled WGS sequence"/>
</dbReference>
<evidence type="ECO:0000256" key="7">
    <source>
        <dbReference type="SAM" id="Coils"/>
    </source>
</evidence>
<keyword evidence="7" id="KW-0175">Coiled coil</keyword>
<evidence type="ECO:0000256" key="6">
    <source>
        <dbReference type="HAMAP-Rule" id="MF_00337"/>
    </source>
</evidence>
<dbReference type="GO" id="GO:0005829">
    <property type="term" value="C:cytosol"/>
    <property type="evidence" value="ECO:0007669"/>
    <property type="project" value="TreeGrafter"/>
</dbReference>
<evidence type="ECO:0000313" key="9">
    <source>
        <dbReference type="Proteomes" id="UP000239720"/>
    </source>
</evidence>
<dbReference type="RefSeq" id="WP_105368395.1">
    <property type="nucleotide sequence ID" value="NZ_NEMB01000003.1"/>
</dbReference>
<comment type="caution">
    <text evidence="8">The sequence shown here is derived from an EMBL/GenBank/DDBJ whole genome shotgun (WGS) entry which is preliminary data.</text>
</comment>
<comment type="subunit">
    <text evidence="6">Heterooligomer composed of large and small subunits.</text>
</comment>
<evidence type="ECO:0000313" key="8">
    <source>
        <dbReference type="EMBL" id="PQQ67556.1"/>
    </source>
</evidence>
<reference evidence="8 9" key="1">
    <citation type="journal article" date="2018" name="Syst. Appl. Microbiol.">
        <title>Characterization and high-quality draft genome sequence of Herbivorax saccincola A7, an anaerobic, alkaliphilic, thermophilic, cellulolytic, and xylanolytic bacterium.</title>
        <authorList>
            <person name="Aikawa S."/>
            <person name="Baramee S."/>
            <person name="Sermsathanaswadi J."/>
            <person name="Thianheng P."/>
            <person name="Tachaapaikoon C."/>
            <person name="Shikata A."/>
            <person name="Waeonukul R."/>
            <person name="Pason P."/>
            <person name="Ratanakhanokchai K."/>
            <person name="Kosugi A."/>
        </authorList>
    </citation>
    <scope>NUCLEOTIDE SEQUENCE [LARGE SCALE GENOMIC DNA]</scope>
    <source>
        <strain evidence="8 9">A7</strain>
    </source>
</reference>
<proteinExistence type="inferred from homology"/>
<comment type="subcellular location">
    <subcellularLocation>
        <location evidence="6">Cytoplasm</location>
    </subcellularLocation>
</comment>
<keyword evidence="4 6" id="KW-0378">Hydrolase</keyword>
<sequence>MGKEKKTFEQSMNELEKIVEDLEKGEMPLETSIEVFQKGVELSKNLSKILDEMERKITILMEKEDGSIKEENFEN</sequence>
<evidence type="ECO:0000256" key="1">
    <source>
        <dbReference type="ARBA" id="ARBA00009998"/>
    </source>
</evidence>
<name>A0A2S8RCN3_9FIRM</name>
<dbReference type="Gene3D" id="1.10.287.1040">
    <property type="entry name" value="Exonuclease VII, small subunit"/>
    <property type="match status" value="1"/>
</dbReference>
<evidence type="ECO:0000256" key="2">
    <source>
        <dbReference type="ARBA" id="ARBA00022490"/>
    </source>
</evidence>
<dbReference type="NCBIfam" id="TIGR01280">
    <property type="entry name" value="xseB"/>
    <property type="match status" value="1"/>
</dbReference>
<dbReference type="AlphaFoldDB" id="A0A2S8RCN3"/>
<evidence type="ECO:0000256" key="4">
    <source>
        <dbReference type="ARBA" id="ARBA00022801"/>
    </source>
</evidence>
<dbReference type="PANTHER" id="PTHR34137">
    <property type="entry name" value="EXODEOXYRIBONUCLEASE 7 SMALL SUBUNIT"/>
    <property type="match status" value="1"/>
</dbReference>
<dbReference type="HAMAP" id="MF_00337">
    <property type="entry name" value="Exonuc_7_S"/>
    <property type="match status" value="1"/>
</dbReference>
<dbReference type="SUPFAM" id="SSF116842">
    <property type="entry name" value="XseB-like"/>
    <property type="match status" value="1"/>
</dbReference>
<gene>
    <name evidence="6" type="primary">xseB</name>
    <name evidence="8" type="ORF">B9R14_12905</name>
</gene>
<comment type="catalytic activity">
    <reaction evidence="6">
        <text>Exonucleolytic cleavage in either 5'- to 3'- or 3'- to 5'-direction to yield nucleoside 5'-phosphates.</text>
        <dbReference type="EC" id="3.1.11.6"/>
    </reaction>
</comment>
<organism evidence="8 9">
    <name type="scientific">Acetivibrio saccincola</name>
    <dbReference type="NCBI Taxonomy" id="1677857"/>
    <lineage>
        <taxon>Bacteria</taxon>
        <taxon>Bacillati</taxon>
        <taxon>Bacillota</taxon>
        <taxon>Clostridia</taxon>
        <taxon>Eubacteriales</taxon>
        <taxon>Oscillospiraceae</taxon>
        <taxon>Acetivibrio</taxon>
    </lineage>
</organism>
<keyword evidence="2 6" id="KW-0963">Cytoplasm</keyword>
<feature type="coiled-coil region" evidence="7">
    <location>
        <begin position="5"/>
        <end position="63"/>
    </location>
</feature>
<dbReference type="InterPro" id="IPR037004">
    <property type="entry name" value="Exonuc_VII_ssu_sf"/>
</dbReference>
<evidence type="ECO:0000256" key="3">
    <source>
        <dbReference type="ARBA" id="ARBA00022722"/>
    </source>
</evidence>
<dbReference type="GO" id="GO:0009318">
    <property type="term" value="C:exodeoxyribonuclease VII complex"/>
    <property type="evidence" value="ECO:0007669"/>
    <property type="project" value="UniProtKB-UniRule"/>
</dbReference>
<dbReference type="GO" id="GO:0008855">
    <property type="term" value="F:exodeoxyribonuclease VII activity"/>
    <property type="evidence" value="ECO:0007669"/>
    <property type="project" value="UniProtKB-UniRule"/>
</dbReference>
<dbReference type="OrthoDB" id="1697399at2"/>